<protein>
    <recommendedName>
        <fullName evidence="3">Ubiquitin thioesterase OTU</fullName>
        <ecNumber evidence="3">3.4.19.12</ecNumber>
    </recommendedName>
</protein>
<reference evidence="7" key="1">
    <citation type="submission" date="2025-08" db="UniProtKB">
        <authorList>
            <consortium name="RefSeq"/>
        </authorList>
    </citation>
    <scope>IDENTIFICATION</scope>
</reference>
<evidence type="ECO:0000256" key="1">
    <source>
        <dbReference type="ARBA" id="ARBA00000707"/>
    </source>
</evidence>
<dbReference type="GeneID" id="34622023"/>
<dbReference type="GO" id="GO:0036503">
    <property type="term" value="P:ERAD pathway"/>
    <property type="evidence" value="ECO:0007669"/>
    <property type="project" value="TreeGrafter"/>
</dbReference>
<dbReference type="AlphaFoldDB" id="A0A6P6RVU0"/>
<evidence type="ECO:0000256" key="2">
    <source>
        <dbReference type="ARBA" id="ARBA00022801"/>
    </source>
</evidence>
<dbReference type="CDD" id="cd22744">
    <property type="entry name" value="OTU"/>
    <property type="match status" value="1"/>
</dbReference>
<dbReference type="GO" id="GO:0004843">
    <property type="term" value="F:cysteine-type deubiquitinase activity"/>
    <property type="evidence" value="ECO:0007669"/>
    <property type="project" value="UniProtKB-UniRule"/>
</dbReference>
<dbReference type="PROSITE" id="PS50802">
    <property type="entry name" value="OTU"/>
    <property type="match status" value="1"/>
</dbReference>
<dbReference type="Gene3D" id="3.90.70.80">
    <property type="match status" value="1"/>
</dbReference>
<dbReference type="InterPro" id="IPR003323">
    <property type="entry name" value="OTU_dom"/>
</dbReference>
<dbReference type="OrthoDB" id="409956at2759"/>
<keyword evidence="3" id="KW-0963">Cytoplasm</keyword>
<dbReference type="EC" id="3.4.19.12" evidence="3"/>
<keyword evidence="4" id="KW-0732">Signal</keyword>
<dbReference type="InterPro" id="IPR038765">
    <property type="entry name" value="Papain-like_cys_pep_sf"/>
</dbReference>
<sequence>MSPLAPILLLFALLSLQRAPAAARRLAGYSREACLERLQHQSPFQKQRPPLSAPCRGALGFESVLWGTWLLAPRERRSQKGKLGDAEASTAAQSFILQQLLLQAAAPTAWETYPDWSPLTFELEGFPLRLRARQSTGDGACLFASVAAALWVVSFGVHAAFRSEALCRAAHSLRKLAVDTLTDVSVHSFVIEGPESVSREALLRLAAQQFGCSPQEYCRCMRERTTWGGGPEILALAHALGRPIAVYTLESGEKPAEGSRNCRTAASVLQRAPPQQILLALLQSRQSRLPEGRQQPSRRLQLCKVFGWTEGCQKAPLHLLFTNAQSLAGEHGTPEANHFTPLHPEPLQRNAAAFLIPDAQGVC</sequence>
<dbReference type="GO" id="GO:0016579">
    <property type="term" value="P:protein deubiquitination"/>
    <property type="evidence" value="ECO:0007669"/>
    <property type="project" value="TreeGrafter"/>
</dbReference>
<keyword evidence="3" id="KW-0833">Ubl conjugation pathway</keyword>
<name>A0A6P6RVU0_9EIME</name>
<dbReference type="SUPFAM" id="SSF54001">
    <property type="entry name" value="Cysteine proteinases"/>
    <property type="match status" value="1"/>
</dbReference>
<dbReference type="PANTHER" id="PTHR13312:SF6">
    <property type="entry name" value="UBIQUITIN THIOESTERASE OTU"/>
    <property type="match status" value="1"/>
</dbReference>
<evidence type="ECO:0000313" key="7">
    <source>
        <dbReference type="RefSeq" id="XP_026191587.1"/>
    </source>
</evidence>
<proteinExistence type="predicted"/>
<dbReference type="GO" id="GO:0005829">
    <property type="term" value="C:cytosol"/>
    <property type="evidence" value="ECO:0007669"/>
    <property type="project" value="TreeGrafter"/>
</dbReference>
<keyword evidence="3" id="KW-0788">Thiol protease</keyword>
<dbReference type="Pfam" id="PF02338">
    <property type="entry name" value="OTU"/>
    <property type="match status" value="1"/>
</dbReference>
<dbReference type="PANTHER" id="PTHR13312">
    <property type="entry name" value="HIV-INDUCED PROTEIN-7-LIKE PROTEASE"/>
    <property type="match status" value="1"/>
</dbReference>
<dbReference type="RefSeq" id="XP_026191587.1">
    <property type="nucleotide sequence ID" value="XM_026335802.1"/>
</dbReference>
<keyword evidence="6" id="KW-1185">Reference proteome</keyword>
<feature type="chain" id="PRO_5027679463" description="Ubiquitin thioesterase OTU" evidence="4">
    <location>
        <begin position="24"/>
        <end position="363"/>
    </location>
</feature>
<feature type="domain" description="OTU" evidence="5">
    <location>
        <begin position="130"/>
        <end position="345"/>
    </location>
</feature>
<comment type="catalytic activity">
    <reaction evidence="1 3">
        <text>Thiol-dependent hydrolysis of ester, thioester, amide, peptide and isopeptide bonds formed by the C-terminal Gly of ubiquitin (a 76-residue protein attached to proteins as an intracellular targeting signal).</text>
        <dbReference type="EC" id="3.4.19.12"/>
    </reaction>
</comment>
<comment type="subcellular location">
    <subcellularLocation>
        <location evidence="3">Cytoplasm</location>
    </subcellularLocation>
</comment>
<keyword evidence="3" id="KW-0645">Protease</keyword>
<comment type="function">
    <text evidence="3">Hydrolase that can remove conjugated ubiquitin from proteins and may therefore play an important regulatory role at the level of protein turnover by preventing degradation.</text>
</comment>
<gene>
    <name evidence="7" type="primary">LOC34622023</name>
</gene>
<evidence type="ECO:0000259" key="5">
    <source>
        <dbReference type="PROSITE" id="PS50802"/>
    </source>
</evidence>
<dbReference type="Proteomes" id="UP000515125">
    <property type="component" value="Unplaced"/>
</dbReference>
<dbReference type="GO" id="GO:0005634">
    <property type="term" value="C:nucleus"/>
    <property type="evidence" value="ECO:0007669"/>
    <property type="project" value="TreeGrafter"/>
</dbReference>
<dbReference type="GO" id="GO:0030968">
    <property type="term" value="P:endoplasmic reticulum unfolded protein response"/>
    <property type="evidence" value="ECO:0007669"/>
    <property type="project" value="TreeGrafter"/>
</dbReference>
<organism evidence="6 7">
    <name type="scientific">Cyclospora cayetanensis</name>
    <dbReference type="NCBI Taxonomy" id="88456"/>
    <lineage>
        <taxon>Eukaryota</taxon>
        <taxon>Sar</taxon>
        <taxon>Alveolata</taxon>
        <taxon>Apicomplexa</taxon>
        <taxon>Conoidasida</taxon>
        <taxon>Coccidia</taxon>
        <taxon>Eucoccidiorida</taxon>
        <taxon>Eimeriorina</taxon>
        <taxon>Eimeriidae</taxon>
        <taxon>Cyclospora</taxon>
    </lineage>
</organism>
<feature type="signal peptide" evidence="4">
    <location>
        <begin position="1"/>
        <end position="23"/>
    </location>
</feature>
<evidence type="ECO:0000256" key="4">
    <source>
        <dbReference type="SAM" id="SignalP"/>
    </source>
</evidence>
<accession>A0A6P6RVU0</accession>
<evidence type="ECO:0000256" key="3">
    <source>
        <dbReference type="RuleBase" id="RU367104"/>
    </source>
</evidence>
<keyword evidence="2 3" id="KW-0378">Hydrolase</keyword>
<evidence type="ECO:0000313" key="6">
    <source>
        <dbReference type="Proteomes" id="UP000515125"/>
    </source>
</evidence>